<keyword evidence="10" id="KW-0449">Lipoprotein</keyword>
<dbReference type="Proteomes" id="UP000254841">
    <property type="component" value="Unassembled WGS sequence"/>
</dbReference>
<keyword evidence="7" id="KW-0472">Membrane</keyword>
<protein>
    <recommendedName>
        <fullName evidence="2">Cytolethal distending toxin subunit A</fullName>
    </recommendedName>
</protein>
<evidence type="ECO:0000256" key="6">
    <source>
        <dbReference type="ARBA" id="ARBA00023026"/>
    </source>
</evidence>
<keyword evidence="6" id="KW-0843">Virulence</keyword>
<dbReference type="AlphaFoldDB" id="A0A377J898"/>
<dbReference type="RefSeq" id="WP_115012222.1">
    <property type="nucleotide sequence ID" value="NZ_UGHV01000001.1"/>
</dbReference>
<dbReference type="GO" id="GO:0009279">
    <property type="term" value="C:cell outer membrane"/>
    <property type="evidence" value="ECO:0007669"/>
    <property type="project" value="UniProtKB-SubCell"/>
</dbReference>
<evidence type="ECO:0000256" key="1">
    <source>
        <dbReference type="ARBA" id="ARBA00004459"/>
    </source>
</evidence>
<name>A0A377J898_9HELI</name>
<evidence type="ECO:0000256" key="8">
    <source>
        <dbReference type="ARBA" id="ARBA00023139"/>
    </source>
</evidence>
<sequence length="233" mass="25297">MPQSILSALARLVSISFLGLLILPFVILGCASNAANPLAANISGNAPHQTNDPLAIGTKPIAPAKQRIPSFIHNTKSSLSPIMGDPRDFVAILNQGAGVITIWASAPASWVWVHSAALHTQFGDAFNWVMQPIGDGFIRFINKLTHTCLNVYGQGVIHYPCDPKNPNQFFRLLPMQNGAVAIQSASTNLCLQTSMRTKVNHPLVLNKCLKVANSEQQWFIIPPFAKPTPILYP</sequence>
<evidence type="ECO:0000313" key="11">
    <source>
        <dbReference type="EMBL" id="STO98046.1"/>
    </source>
</evidence>
<dbReference type="Gene3D" id="2.80.10.50">
    <property type="match status" value="1"/>
</dbReference>
<comment type="subcellular location">
    <subcellularLocation>
        <location evidence="1">Cell outer membrane</location>
        <topology evidence="1">Lipid-anchor</topology>
    </subcellularLocation>
</comment>
<reference evidence="11 12" key="1">
    <citation type="submission" date="2018-06" db="EMBL/GenBank/DDBJ databases">
        <authorList>
            <consortium name="Pathogen Informatics"/>
            <person name="Doyle S."/>
        </authorList>
    </citation>
    <scope>NUCLEOTIDE SEQUENCE [LARGE SCALE GENOMIC DNA]</scope>
    <source>
        <strain evidence="11 12">NCTC12410</strain>
    </source>
</reference>
<evidence type="ECO:0000256" key="4">
    <source>
        <dbReference type="ARBA" id="ARBA00022729"/>
    </source>
</evidence>
<evidence type="ECO:0000256" key="5">
    <source>
        <dbReference type="ARBA" id="ARBA00022734"/>
    </source>
</evidence>
<evidence type="ECO:0000256" key="3">
    <source>
        <dbReference type="ARBA" id="ARBA00022656"/>
    </source>
</evidence>
<evidence type="ECO:0000256" key="10">
    <source>
        <dbReference type="ARBA" id="ARBA00023288"/>
    </source>
</evidence>
<keyword evidence="4" id="KW-0732">Signal</keyword>
<accession>A0A377J898</accession>
<keyword evidence="9" id="KW-0998">Cell outer membrane</keyword>
<dbReference type="SUPFAM" id="SSF50370">
    <property type="entry name" value="Ricin B-like lectins"/>
    <property type="match status" value="1"/>
</dbReference>
<evidence type="ECO:0000256" key="9">
    <source>
        <dbReference type="ARBA" id="ARBA00023237"/>
    </source>
</evidence>
<evidence type="ECO:0000313" key="12">
    <source>
        <dbReference type="Proteomes" id="UP000254841"/>
    </source>
</evidence>
<dbReference type="CDD" id="cd23414">
    <property type="entry name" value="beta-trefoil_Ricin_CdtA"/>
    <property type="match status" value="1"/>
</dbReference>
<dbReference type="GO" id="GO:0030246">
    <property type="term" value="F:carbohydrate binding"/>
    <property type="evidence" value="ECO:0007669"/>
    <property type="project" value="UniProtKB-KW"/>
</dbReference>
<dbReference type="InterPro" id="IPR003558">
    <property type="entry name" value="CDtoxinA/C"/>
</dbReference>
<dbReference type="OrthoDB" id="5353389at2"/>
<keyword evidence="3" id="KW-0800">Toxin</keyword>
<dbReference type="GO" id="GO:0090729">
    <property type="term" value="F:toxin activity"/>
    <property type="evidence" value="ECO:0007669"/>
    <property type="project" value="UniProtKB-KW"/>
</dbReference>
<keyword evidence="5" id="KW-0430">Lectin</keyword>
<dbReference type="EMBL" id="UGHV01000001">
    <property type="protein sequence ID" value="STO98046.1"/>
    <property type="molecule type" value="Genomic_DNA"/>
</dbReference>
<dbReference type="Pfam" id="PF03498">
    <property type="entry name" value="CDtoxinA"/>
    <property type="match status" value="1"/>
</dbReference>
<keyword evidence="8" id="KW-0564">Palmitate</keyword>
<organism evidence="11 12">
    <name type="scientific">Helicobacter canis</name>
    <dbReference type="NCBI Taxonomy" id="29419"/>
    <lineage>
        <taxon>Bacteria</taxon>
        <taxon>Pseudomonadati</taxon>
        <taxon>Campylobacterota</taxon>
        <taxon>Epsilonproteobacteria</taxon>
        <taxon>Campylobacterales</taxon>
        <taxon>Helicobacteraceae</taxon>
        <taxon>Helicobacter</taxon>
    </lineage>
</organism>
<dbReference type="InterPro" id="IPR015957">
    <property type="entry name" value="CDtoxinA"/>
</dbReference>
<dbReference type="PRINTS" id="PR01387">
    <property type="entry name" value="CDTOXINA"/>
</dbReference>
<dbReference type="PROSITE" id="PS50231">
    <property type="entry name" value="RICIN_B_LECTIN"/>
    <property type="match status" value="1"/>
</dbReference>
<dbReference type="InterPro" id="IPR035992">
    <property type="entry name" value="Ricin_B-like_lectins"/>
</dbReference>
<gene>
    <name evidence="11" type="primary">cdtA_2</name>
    <name evidence="11" type="ORF">NCTC12410_01895</name>
</gene>
<proteinExistence type="predicted"/>
<evidence type="ECO:0000256" key="2">
    <source>
        <dbReference type="ARBA" id="ARBA00016112"/>
    </source>
</evidence>
<evidence type="ECO:0000256" key="7">
    <source>
        <dbReference type="ARBA" id="ARBA00023136"/>
    </source>
</evidence>